<evidence type="ECO:0000313" key="7">
    <source>
        <dbReference type="Proteomes" id="UP000061362"/>
    </source>
</evidence>
<evidence type="ECO:0000313" key="4">
    <source>
        <dbReference type="EMBL" id="AKV80455.1"/>
    </source>
</evidence>
<dbReference type="GeneID" id="91755054"/>
<organism evidence="4 7">
    <name type="scientific">Metallosphaera sedula</name>
    <dbReference type="NCBI Taxonomy" id="43687"/>
    <lineage>
        <taxon>Archaea</taxon>
        <taxon>Thermoproteota</taxon>
        <taxon>Thermoprotei</taxon>
        <taxon>Sulfolobales</taxon>
        <taxon>Sulfolobaceae</taxon>
        <taxon>Metallosphaera</taxon>
    </lineage>
</organism>
<gene>
    <name evidence="1" type="ORF">MsedA_0615</name>
    <name evidence="2" type="ORF">MsedB_0615</name>
    <name evidence="3" type="ORF">MsedC_0614</name>
    <name evidence="4" type="ORF">MsedD_0615</name>
    <name evidence="5" type="ORF">MsedE_0615</name>
</gene>
<evidence type="ECO:0000313" key="3">
    <source>
        <dbReference type="EMBL" id="AKV78210.1"/>
    </source>
</evidence>
<dbReference type="EMBL" id="CP012174">
    <property type="protein sequence ID" value="AKV78210.1"/>
    <property type="molecule type" value="Genomic_DNA"/>
</dbReference>
<evidence type="ECO:0000313" key="5">
    <source>
        <dbReference type="EMBL" id="AKV82703.1"/>
    </source>
</evidence>
<dbReference type="Proteomes" id="UP000061362">
    <property type="component" value="Chromosome"/>
</dbReference>
<dbReference type="RefSeq" id="WP_048059989.1">
    <property type="nucleotide sequence ID" value="NZ_CP008822.1"/>
</dbReference>
<accession>A0A0K1T0M8</accession>
<dbReference type="Proteomes" id="UP000062475">
    <property type="component" value="Chromosome"/>
</dbReference>
<reference evidence="7 8" key="1">
    <citation type="journal article" date="2015" name="Genome Announc.">
        <title>Complete Genome Sequences of Evolved Arsenate-Resistant Metallosphaera sedula Strains.</title>
        <authorList>
            <person name="Ai C."/>
            <person name="McCarthy S."/>
            <person name="Schackwitz W."/>
            <person name="Martin J."/>
            <person name="Lipzen A."/>
            <person name="Blum P."/>
        </authorList>
    </citation>
    <scope>NUCLEOTIDE SEQUENCE [LARGE SCALE GENOMIC DNA]</scope>
    <source>
        <strain evidence="3 8">ARS120-1</strain>
        <strain evidence="4 7">ARS120-2</strain>
        <strain evidence="1 10">ARS50-1</strain>
        <strain evidence="2 9">ARS50-2</strain>
    </source>
</reference>
<dbReference type="Proteomes" id="UP000056255">
    <property type="component" value="Chromosome"/>
</dbReference>
<dbReference type="OrthoDB" id="34573at2157"/>
<dbReference type="AlphaFoldDB" id="A0A0K1T0M8"/>
<evidence type="ECO:0000313" key="2">
    <source>
        <dbReference type="EMBL" id="AKV75959.1"/>
    </source>
</evidence>
<dbReference type="EMBL" id="CP012173">
    <property type="protein sequence ID" value="AKV75959.1"/>
    <property type="molecule type" value="Genomic_DNA"/>
</dbReference>
<proteinExistence type="predicted"/>
<dbReference type="Proteomes" id="UP000062398">
    <property type="component" value="Chromosome"/>
</dbReference>
<reference evidence="5 6" key="2">
    <citation type="submission" date="2015-07" db="EMBL/GenBank/DDBJ databases">
        <title>Physiological, transcriptional responses and genome re-sequencing of acid resistant extremely thermoacidophilic Metallosphaera sedula SARC-M1.</title>
        <authorList>
            <person name="Ai C."/>
            <person name="McCarthy S."/>
            <person name="Eckrich V."/>
            <person name="Rudrappa D."/>
            <person name="Qiu G."/>
            <person name="Blum P."/>
        </authorList>
    </citation>
    <scope>NUCLEOTIDE SEQUENCE [LARGE SCALE GENOMIC DNA]</scope>
    <source>
        <strain evidence="5 6">SARC-M1</strain>
    </source>
</reference>
<protein>
    <submittedName>
        <fullName evidence="4">Uncharacterized protein</fullName>
    </submittedName>
</protein>
<evidence type="ECO:0000313" key="6">
    <source>
        <dbReference type="Proteomes" id="UP000056255"/>
    </source>
</evidence>
<evidence type="ECO:0000313" key="8">
    <source>
        <dbReference type="Proteomes" id="UP000062398"/>
    </source>
</evidence>
<dbReference type="EMBL" id="CP012175">
    <property type="protein sequence ID" value="AKV80455.1"/>
    <property type="molecule type" value="Genomic_DNA"/>
</dbReference>
<evidence type="ECO:0000313" key="1">
    <source>
        <dbReference type="EMBL" id="AKV73719.1"/>
    </source>
</evidence>
<sequence>MDLEELEIMNLGVIACQRRVIRIGNYEINFSRQVSDDAVYLVEVKFRGHLKSRGVFTDFRNATLFAGSWIKSLI</sequence>
<dbReference type="EMBL" id="CP012172">
    <property type="protein sequence ID" value="AKV73719.1"/>
    <property type="molecule type" value="Genomic_DNA"/>
</dbReference>
<name>A0A0K1T0M8_9CREN</name>
<dbReference type="PATRIC" id="fig|43687.5.peg.618"/>
<dbReference type="EMBL" id="CP012176">
    <property type="protein sequence ID" value="AKV82703.1"/>
    <property type="molecule type" value="Genomic_DNA"/>
</dbReference>
<evidence type="ECO:0000313" key="9">
    <source>
        <dbReference type="Proteomes" id="UP000062475"/>
    </source>
</evidence>
<evidence type="ECO:0000313" key="10">
    <source>
        <dbReference type="Proteomes" id="UP000068832"/>
    </source>
</evidence>
<dbReference type="Proteomes" id="UP000068832">
    <property type="component" value="Chromosome"/>
</dbReference>